<keyword evidence="1" id="KW-1133">Transmembrane helix</keyword>
<dbReference type="AlphaFoldDB" id="A0A538TAF9"/>
<feature type="transmembrane region" description="Helical" evidence="1">
    <location>
        <begin position="9"/>
        <end position="27"/>
    </location>
</feature>
<keyword evidence="1" id="KW-0472">Membrane</keyword>
<feature type="transmembrane region" description="Helical" evidence="1">
    <location>
        <begin position="338"/>
        <end position="357"/>
    </location>
</feature>
<organism evidence="2 3">
    <name type="scientific">Eiseniibacteriota bacterium</name>
    <dbReference type="NCBI Taxonomy" id="2212470"/>
    <lineage>
        <taxon>Bacteria</taxon>
        <taxon>Candidatus Eiseniibacteriota</taxon>
    </lineage>
</organism>
<feature type="transmembrane region" description="Helical" evidence="1">
    <location>
        <begin position="62"/>
        <end position="83"/>
    </location>
</feature>
<feature type="transmembrane region" description="Helical" evidence="1">
    <location>
        <begin position="33"/>
        <end position="50"/>
    </location>
</feature>
<name>A0A538TAF9_UNCEI</name>
<protein>
    <submittedName>
        <fullName evidence="2">Oligosaccharide repeat unit polymerase</fullName>
    </submittedName>
</protein>
<feature type="transmembrane region" description="Helical" evidence="1">
    <location>
        <begin position="193"/>
        <end position="212"/>
    </location>
</feature>
<accession>A0A538TAF9</accession>
<evidence type="ECO:0000256" key="1">
    <source>
        <dbReference type="SAM" id="Phobius"/>
    </source>
</evidence>
<evidence type="ECO:0000313" key="2">
    <source>
        <dbReference type="EMBL" id="TMQ60608.1"/>
    </source>
</evidence>
<feature type="transmembrane region" description="Helical" evidence="1">
    <location>
        <begin position="266"/>
        <end position="286"/>
    </location>
</feature>
<feature type="transmembrane region" description="Helical" evidence="1">
    <location>
        <begin position="103"/>
        <end position="122"/>
    </location>
</feature>
<dbReference type="Proteomes" id="UP000316852">
    <property type="component" value="Unassembled WGS sequence"/>
</dbReference>
<proteinExistence type="predicted"/>
<gene>
    <name evidence="2" type="ORF">E6K76_01025</name>
</gene>
<reference evidence="2 3" key="1">
    <citation type="journal article" date="2019" name="Nat. Microbiol.">
        <title>Mediterranean grassland soil C-N compound turnover is dependent on rainfall and depth, and is mediated by genomically divergent microorganisms.</title>
        <authorList>
            <person name="Diamond S."/>
            <person name="Andeer P.F."/>
            <person name="Li Z."/>
            <person name="Crits-Christoph A."/>
            <person name="Burstein D."/>
            <person name="Anantharaman K."/>
            <person name="Lane K.R."/>
            <person name="Thomas B.C."/>
            <person name="Pan C."/>
            <person name="Northen T.R."/>
            <person name="Banfield J.F."/>
        </authorList>
    </citation>
    <scope>NUCLEOTIDE SEQUENCE [LARGE SCALE GENOMIC DNA]</scope>
    <source>
        <strain evidence="2">WS_6</strain>
    </source>
</reference>
<feature type="transmembrane region" description="Helical" evidence="1">
    <location>
        <begin position="427"/>
        <end position="446"/>
    </location>
</feature>
<comment type="caution">
    <text evidence="2">The sequence shown here is derived from an EMBL/GenBank/DDBJ whole genome shotgun (WGS) entry which is preliminary data.</text>
</comment>
<feature type="transmembrane region" description="Helical" evidence="1">
    <location>
        <begin position="396"/>
        <end position="415"/>
    </location>
</feature>
<keyword evidence="1" id="KW-0812">Transmembrane</keyword>
<dbReference type="EMBL" id="VBOW01000013">
    <property type="protein sequence ID" value="TMQ60608.1"/>
    <property type="molecule type" value="Genomic_DNA"/>
</dbReference>
<evidence type="ECO:0000313" key="3">
    <source>
        <dbReference type="Proteomes" id="UP000316852"/>
    </source>
</evidence>
<feature type="transmembrane region" description="Helical" evidence="1">
    <location>
        <begin position="224"/>
        <end position="246"/>
    </location>
</feature>
<feature type="transmembrane region" description="Helical" evidence="1">
    <location>
        <begin position="151"/>
        <end position="173"/>
    </location>
</feature>
<sequence length="489" mass="53215">MRDLGLKQAGIIAVFALAAATLIASLISTPAFLGLSISCFVAAVTVPLALRLRRGIDPGEAIYPFVLYFTLTMGVRGIAILTFQSSIYLPVLQDPKSSYFQSLVGWNFFYSALGLVLLHLGYSSGLGDRWGRRLGRAVQSWAPWPARRVRAVALAWFLIGLFGATSFATTFGGFRAVTENLMFAFTEGGLGNYWKIVLMEFAVVGFHLLAVYEFTRPGARRPMLVVIPGLALVLGLYVFTGSKYLLLRGVVPILLYVHFLRRRLNVLHLAVVALIFAALFPVFYAYRASGTGGLQQIADRLGGSGVAGWFAQGNILGRGYDADSFVAVLHRAGREVPFQLGGTLTDLFVFFIPRAWWPEKPMSYGLVFAQQFMPDVYFTNLTYCSPSLAGELYANFHVIGIIAGFWLLGAIMKAAHRMALGGGPAGVVYYGYAYLALIVCVEGAIATSTESLLADIVPAWIAIRMVQSRAAQRTAPRPATMLAPTAARE</sequence>